<evidence type="ECO:0000256" key="5">
    <source>
        <dbReference type="ARBA" id="ARBA00023136"/>
    </source>
</evidence>
<dbReference type="EMBL" id="CAJNYT010000075">
    <property type="protein sequence ID" value="CAF3327894.1"/>
    <property type="molecule type" value="Genomic_DNA"/>
</dbReference>
<comment type="subcellular location">
    <subcellularLocation>
        <location evidence="1">Membrane</location>
        <topology evidence="1">Multi-pass membrane protein</topology>
    </subcellularLocation>
</comment>
<evidence type="ECO:0000256" key="2">
    <source>
        <dbReference type="ARBA" id="ARBA00022692"/>
    </source>
</evidence>
<dbReference type="EMBL" id="CAJNYV010000644">
    <property type="protein sequence ID" value="CAF3372726.1"/>
    <property type="molecule type" value="Genomic_DNA"/>
</dbReference>
<evidence type="ECO:0000313" key="17">
    <source>
        <dbReference type="EMBL" id="CAF4876592.1"/>
    </source>
</evidence>
<dbReference type="EMBL" id="CAJNXB010002873">
    <property type="protein sequence ID" value="CAF3282985.1"/>
    <property type="molecule type" value="Genomic_DNA"/>
</dbReference>
<feature type="transmembrane region" description="Helical" evidence="8">
    <location>
        <begin position="153"/>
        <end position="174"/>
    </location>
</feature>
<evidence type="ECO:0000313" key="12">
    <source>
        <dbReference type="EMBL" id="CAF3350422.1"/>
    </source>
</evidence>
<feature type="transmembrane region" description="Helical" evidence="8">
    <location>
        <begin position="36"/>
        <end position="55"/>
    </location>
</feature>
<dbReference type="EMBL" id="CAJOBR010005178">
    <property type="protein sequence ID" value="CAF4809240.1"/>
    <property type="molecule type" value="Genomic_DNA"/>
</dbReference>
<evidence type="ECO:0000256" key="1">
    <source>
        <dbReference type="ARBA" id="ARBA00004141"/>
    </source>
</evidence>
<evidence type="ECO:0000313" key="15">
    <source>
        <dbReference type="EMBL" id="CAF4513894.1"/>
    </source>
</evidence>
<keyword evidence="5 8" id="KW-0472">Membrane</keyword>
<proteinExistence type="predicted"/>
<dbReference type="EMBL" id="CAJOBS010004212">
    <property type="protein sequence ID" value="CAF4876592.1"/>
    <property type="molecule type" value="Genomic_DNA"/>
</dbReference>
<dbReference type="PANTHER" id="PTHR24243:SF230">
    <property type="entry name" value="G-PROTEIN COUPLED RECEPTORS FAMILY 1 PROFILE DOMAIN-CONTAINING PROTEIN"/>
    <property type="match status" value="1"/>
</dbReference>
<dbReference type="OrthoDB" id="9990906at2759"/>
<dbReference type="Proteomes" id="UP000663865">
    <property type="component" value="Unassembled WGS sequence"/>
</dbReference>
<evidence type="ECO:0000313" key="13">
    <source>
        <dbReference type="EMBL" id="CAF3372726.1"/>
    </source>
</evidence>
<dbReference type="Proteomes" id="UP000663851">
    <property type="component" value="Unassembled WGS sequence"/>
</dbReference>
<keyword evidence="6" id="KW-0675">Receptor</keyword>
<feature type="domain" description="G-protein coupled receptors family 1 profile" evidence="9">
    <location>
        <begin position="47"/>
        <end position="355"/>
    </location>
</feature>
<evidence type="ECO:0000256" key="4">
    <source>
        <dbReference type="ARBA" id="ARBA00023040"/>
    </source>
</evidence>
<accession>A0A817U8B9</accession>
<keyword evidence="3 8" id="KW-1133">Transmembrane helix</keyword>
<dbReference type="InterPro" id="IPR000276">
    <property type="entry name" value="GPCR_Rhodpsn"/>
</dbReference>
<dbReference type="SUPFAM" id="SSF81321">
    <property type="entry name" value="Family A G protein-coupled receptor-like"/>
    <property type="match status" value="1"/>
</dbReference>
<evidence type="ECO:0000256" key="6">
    <source>
        <dbReference type="ARBA" id="ARBA00023170"/>
    </source>
</evidence>
<feature type="transmembrane region" description="Helical" evidence="8">
    <location>
        <begin position="283"/>
        <end position="305"/>
    </location>
</feature>
<dbReference type="InterPro" id="IPR017452">
    <property type="entry name" value="GPCR_Rhodpsn_7TM"/>
</dbReference>
<evidence type="ECO:0000313" key="10">
    <source>
        <dbReference type="EMBL" id="CAF3282985.1"/>
    </source>
</evidence>
<evidence type="ECO:0000256" key="3">
    <source>
        <dbReference type="ARBA" id="ARBA00022989"/>
    </source>
</evidence>
<dbReference type="Proteomes" id="UP000663869">
    <property type="component" value="Unassembled WGS sequence"/>
</dbReference>
<dbReference type="Gene3D" id="1.20.1070.10">
    <property type="entry name" value="Rhodopsin 7-helix transmembrane proteins"/>
    <property type="match status" value="1"/>
</dbReference>
<dbReference type="Proteomes" id="UP000663838">
    <property type="component" value="Unassembled WGS sequence"/>
</dbReference>
<dbReference type="PANTHER" id="PTHR24243">
    <property type="entry name" value="G-PROTEIN COUPLED RECEPTOR"/>
    <property type="match status" value="1"/>
</dbReference>
<evidence type="ECO:0000313" key="16">
    <source>
        <dbReference type="EMBL" id="CAF4809240.1"/>
    </source>
</evidence>
<evidence type="ECO:0000256" key="7">
    <source>
        <dbReference type="ARBA" id="ARBA00023224"/>
    </source>
</evidence>
<dbReference type="PROSITE" id="PS50262">
    <property type="entry name" value="G_PROTEIN_RECEP_F1_2"/>
    <property type="match status" value="1"/>
</dbReference>
<feature type="transmembrane region" description="Helical" evidence="8">
    <location>
        <begin position="194"/>
        <end position="221"/>
    </location>
</feature>
<dbReference type="EMBL" id="CAJNYU010001453">
    <property type="protein sequence ID" value="CAF3440071.1"/>
    <property type="molecule type" value="Genomic_DNA"/>
</dbReference>
<dbReference type="EMBL" id="CAJNYD010001579">
    <property type="protein sequence ID" value="CAF3350422.1"/>
    <property type="molecule type" value="Genomic_DNA"/>
</dbReference>
<gene>
    <name evidence="14" type="ORF">FME351_LOCUS12570</name>
    <name evidence="11" type="ORF">GRG538_LOCUS3185</name>
    <name evidence="15" type="ORF">HFQ381_LOCUS28666</name>
    <name evidence="13" type="ORF">KIK155_LOCUS5552</name>
    <name evidence="12" type="ORF">LUA448_LOCUS12998</name>
    <name evidence="16" type="ORF">QYT958_LOCUS24360</name>
    <name evidence="10" type="ORF">TIS948_LOCUS17005</name>
    <name evidence="17" type="ORF">TOA249_LOCUS28917</name>
</gene>
<dbReference type="PRINTS" id="PR00237">
    <property type="entry name" value="GPCRRHODOPSN"/>
</dbReference>
<feature type="transmembrane region" description="Helical" evidence="8">
    <location>
        <begin position="67"/>
        <end position="86"/>
    </location>
</feature>
<dbReference type="Pfam" id="PF00001">
    <property type="entry name" value="7tm_1"/>
    <property type="match status" value="1"/>
</dbReference>
<dbReference type="Proteomes" id="UP000663833">
    <property type="component" value="Unassembled WGS sequence"/>
</dbReference>
<dbReference type="Proteomes" id="UP000663848">
    <property type="component" value="Unassembled WGS sequence"/>
</dbReference>
<keyword evidence="4" id="KW-0297">G-protein coupled receptor</keyword>
<evidence type="ECO:0000259" key="9">
    <source>
        <dbReference type="PROSITE" id="PS50262"/>
    </source>
</evidence>
<name>A0A817U8B9_9BILA</name>
<dbReference type="Proteomes" id="UP000663825">
    <property type="component" value="Unassembled WGS sequence"/>
</dbReference>
<reference evidence="11" key="1">
    <citation type="submission" date="2021-02" db="EMBL/GenBank/DDBJ databases">
        <authorList>
            <person name="Nowell W R."/>
        </authorList>
    </citation>
    <scope>NUCLEOTIDE SEQUENCE</scope>
</reference>
<evidence type="ECO:0000256" key="8">
    <source>
        <dbReference type="SAM" id="Phobius"/>
    </source>
</evidence>
<feature type="transmembrane region" description="Helical" evidence="8">
    <location>
        <begin position="111"/>
        <end position="132"/>
    </location>
</feature>
<sequence length="462" mass="52248">MNFTVNQPLILTNSCSLKERVYTPGYLFFKLLTATYLRFLVGPGVILNILCLFILSRRRLSNKSTTILFLRFLAVFDILAIVLKFVRAEMNYQSSERGHTIFLLTPIICKAIYVLMNASISISMWTIVLMSLDKAVAVSYPLKASIWLTHKRALYACWITIIVLVLANLSFINVSKISLSRSTQRKLCGLEDQAFAIDLLTASILPMSLIVAANVVIAAVLHRTSYEWRTSEELNKRTPDPSVLNHQISAASLRQRCSGGSTLTTIDIILANKRRAHAQVTRMLLAVTLSLIACNIPNTLFSIMVKIYDTRKILYGRTCIDVSDRDIALYNFGFYSNLLQDILSDLPHIFNFFLYCLAGKKFRNIFLTEMREILIGLHCLKPQNRRFARATCVLHTKSTPKLESNSSKAHVSLNIIPSKGRKSVEILMNDNGKTRSALCQEKDSHYVSNDNRKYSRSNGVEQ</sequence>
<dbReference type="GO" id="GO:0004930">
    <property type="term" value="F:G protein-coupled receptor activity"/>
    <property type="evidence" value="ECO:0007669"/>
    <property type="project" value="UniProtKB-KW"/>
</dbReference>
<dbReference type="EMBL" id="CAJOBO010004168">
    <property type="protein sequence ID" value="CAF4513894.1"/>
    <property type="molecule type" value="Genomic_DNA"/>
</dbReference>
<evidence type="ECO:0000313" key="14">
    <source>
        <dbReference type="EMBL" id="CAF3440071.1"/>
    </source>
</evidence>
<dbReference type="Proteomes" id="UP000663872">
    <property type="component" value="Unassembled WGS sequence"/>
</dbReference>
<protein>
    <recommendedName>
        <fullName evidence="9">G-protein coupled receptors family 1 profile domain-containing protein</fullName>
    </recommendedName>
</protein>
<dbReference type="GO" id="GO:0005886">
    <property type="term" value="C:plasma membrane"/>
    <property type="evidence" value="ECO:0007669"/>
    <property type="project" value="TreeGrafter"/>
</dbReference>
<dbReference type="AlphaFoldDB" id="A0A817U8B9"/>
<organism evidence="11 18">
    <name type="scientific">Rotaria socialis</name>
    <dbReference type="NCBI Taxonomy" id="392032"/>
    <lineage>
        <taxon>Eukaryota</taxon>
        <taxon>Metazoa</taxon>
        <taxon>Spiralia</taxon>
        <taxon>Gnathifera</taxon>
        <taxon>Rotifera</taxon>
        <taxon>Eurotatoria</taxon>
        <taxon>Bdelloidea</taxon>
        <taxon>Philodinida</taxon>
        <taxon>Philodinidae</taxon>
        <taxon>Rotaria</taxon>
    </lineage>
</organism>
<keyword evidence="2 8" id="KW-0812">Transmembrane</keyword>
<evidence type="ECO:0000313" key="18">
    <source>
        <dbReference type="Proteomes" id="UP000663872"/>
    </source>
</evidence>
<evidence type="ECO:0000313" key="11">
    <source>
        <dbReference type="EMBL" id="CAF3327894.1"/>
    </source>
</evidence>
<keyword evidence="7" id="KW-0807">Transducer</keyword>
<comment type="caution">
    <text evidence="11">The sequence shown here is derived from an EMBL/GenBank/DDBJ whole genome shotgun (WGS) entry which is preliminary data.</text>
</comment>